<dbReference type="Proteomes" id="UP000823851">
    <property type="component" value="Unassembled WGS sequence"/>
</dbReference>
<gene>
    <name evidence="3" type="ORF">H9912_05380</name>
</gene>
<organism evidence="3 4">
    <name type="scientific">Candidatus Eisenbergiella stercorigallinarum</name>
    <dbReference type="NCBI Taxonomy" id="2838557"/>
    <lineage>
        <taxon>Bacteria</taxon>
        <taxon>Bacillati</taxon>
        <taxon>Bacillota</taxon>
        <taxon>Clostridia</taxon>
        <taxon>Lachnospirales</taxon>
        <taxon>Lachnospiraceae</taxon>
        <taxon>Eisenbergiella</taxon>
    </lineage>
</organism>
<feature type="transmembrane region" description="Helical" evidence="2">
    <location>
        <begin position="115"/>
        <end position="139"/>
    </location>
</feature>
<accession>A0A9D2R035</accession>
<reference evidence="3" key="1">
    <citation type="journal article" date="2021" name="PeerJ">
        <title>Extensive microbial diversity within the chicken gut microbiome revealed by metagenomics and culture.</title>
        <authorList>
            <person name="Gilroy R."/>
            <person name="Ravi A."/>
            <person name="Getino M."/>
            <person name="Pursley I."/>
            <person name="Horton D.L."/>
            <person name="Alikhan N.F."/>
            <person name="Baker D."/>
            <person name="Gharbi K."/>
            <person name="Hall N."/>
            <person name="Watson M."/>
            <person name="Adriaenssens E.M."/>
            <person name="Foster-Nyarko E."/>
            <person name="Jarju S."/>
            <person name="Secka A."/>
            <person name="Antonio M."/>
            <person name="Oren A."/>
            <person name="Chaudhuri R.R."/>
            <person name="La Ragione R."/>
            <person name="Hildebrand F."/>
            <person name="Pallen M.J."/>
        </authorList>
    </citation>
    <scope>NUCLEOTIDE SEQUENCE</scope>
    <source>
        <strain evidence="3">ChiHjej8B7-25341</strain>
    </source>
</reference>
<reference evidence="3" key="2">
    <citation type="submission" date="2021-04" db="EMBL/GenBank/DDBJ databases">
        <authorList>
            <person name="Gilroy R."/>
        </authorList>
    </citation>
    <scope>NUCLEOTIDE SEQUENCE</scope>
    <source>
        <strain evidence="3">ChiHjej8B7-25341</strain>
    </source>
</reference>
<evidence type="ECO:0000313" key="3">
    <source>
        <dbReference type="EMBL" id="HJD31357.1"/>
    </source>
</evidence>
<evidence type="ECO:0000256" key="2">
    <source>
        <dbReference type="SAM" id="Phobius"/>
    </source>
</evidence>
<keyword evidence="2" id="KW-0812">Transmembrane</keyword>
<comment type="caution">
    <text evidence="3">The sequence shown here is derived from an EMBL/GenBank/DDBJ whole genome shotgun (WGS) entry which is preliminary data.</text>
</comment>
<proteinExistence type="predicted"/>
<dbReference type="EMBL" id="DWUW01000152">
    <property type="protein sequence ID" value="HJD31357.1"/>
    <property type="molecule type" value="Genomic_DNA"/>
</dbReference>
<evidence type="ECO:0000256" key="1">
    <source>
        <dbReference type="SAM" id="MobiDB-lite"/>
    </source>
</evidence>
<dbReference type="AlphaFoldDB" id="A0A9D2R035"/>
<evidence type="ECO:0000313" key="4">
    <source>
        <dbReference type="Proteomes" id="UP000823851"/>
    </source>
</evidence>
<sequence>MADNKEARDEKLIEELYERLWWYTHEASDEEFDEKEVDAITRLLDVLEPVHDDQAFASGADAALKRFWERYGEEEEDAGLAEAAGASDAASPDLPGKDTVPPCPSPNRSGWKKRFLRLGIGLAACAVLLVSVNIGCYALKKKSFFEIVREEVGRTEITVTGNVEDKNDNIECSSWEEVEKIVGEKLLKPTYLPTGYAVKSIIIQSLRPVGIIVGRYEDNEGHYLRVEIDIYDESYTKSAFYYDKDWELLEEDGDLGILY</sequence>
<protein>
    <submittedName>
        <fullName evidence="3">Uncharacterized protein</fullName>
    </submittedName>
</protein>
<feature type="region of interest" description="Disordered" evidence="1">
    <location>
        <begin position="78"/>
        <end position="106"/>
    </location>
</feature>
<name>A0A9D2R035_9FIRM</name>
<keyword evidence="2" id="KW-0472">Membrane</keyword>
<keyword evidence="2" id="KW-1133">Transmembrane helix</keyword>
<feature type="non-terminal residue" evidence="3">
    <location>
        <position position="259"/>
    </location>
</feature>
<feature type="compositionally biased region" description="Low complexity" evidence="1">
    <location>
        <begin position="80"/>
        <end position="94"/>
    </location>
</feature>